<comment type="caution">
    <text evidence="4">The sequence shown here is derived from an EMBL/GenBank/DDBJ whole genome shotgun (WGS) entry which is preliminary data.</text>
</comment>
<evidence type="ECO:0000256" key="1">
    <source>
        <dbReference type="ARBA" id="ARBA00022737"/>
    </source>
</evidence>
<dbReference type="Gene3D" id="1.25.40.10">
    <property type="entry name" value="Tetratricopeptide repeat domain"/>
    <property type="match status" value="6"/>
</dbReference>
<dbReference type="SUPFAM" id="SSF48452">
    <property type="entry name" value="TPR-like"/>
    <property type="match status" value="1"/>
</dbReference>
<dbReference type="NCBIfam" id="TIGR00756">
    <property type="entry name" value="PPR"/>
    <property type="match status" value="9"/>
</dbReference>
<keyword evidence="1" id="KW-0677">Repeat</keyword>
<dbReference type="Pfam" id="PF20431">
    <property type="entry name" value="E_motif"/>
    <property type="match status" value="1"/>
</dbReference>
<reference evidence="4" key="1">
    <citation type="journal article" date="2023" name="Plant J.">
        <title>The genome of the king protea, Protea cynaroides.</title>
        <authorList>
            <person name="Chang J."/>
            <person name="Duong T.A."/>
            <person name="Schoeman C."/>
            <person name="Ma X."/>
            <person name="Roodt D."/>
            <person name="Barker N."/>
            <person name="Li Z."/>
            <person name="Van de Peer Y."/>
            <person name="Mizrachi E."/>
        </authorList>
    </citation>
    <scope>NUCLEOTIDE SEQUENCE</scope>
    <source>
        <tissue evidence="4">Young leaves</tissue>
    </source>
</reference>
<sequence>MASLPLPSVSNPHFSHFKSAQTRKSLNVATTGLSNLFESEKASQIPYKSYFHHISSLCKESRIHDAIAALTEMESEDLPVGPEIYGELLQGCLYERALFTGQQIHARLIKNGDFFSKNEYIETKLVVFYAKCLISDFATELFLRARKHNVFSWAAMIGLHCRVGSYEEALLGFCRMLHNGVSPDNFVVPNALKACSALQLIGFGKGVHGYVLKTGFDYCVFVASSLIDMYGKWGVLEDGRKVLDAMPERNAVAWNSMIVGYVQNGMNEETMDAFNEMRLQGIDPTRVTISSFLTASANLEALTEGRQAHAIAVLSGLELDIILGTSLINFYSKIGSVKDAELVFSRMLEKDVVTWNLLISCYVRDGQVDKALDLCCKMRLESLRFDSVTLASVLSASADIRNLELGKAAHCYCIRNNFESDVVVASGIVDLYAKCQRIGNARQIFDATTHRDLVLWNTLISAYSEVGLSGEALKLFYQMQFEGVPPNLASWNSVILGLLRNSQVDEAKDMFSQMRSIDMQPNLITWTTLISGLAHNGHWYDAILFFKEMQSVGIQPNTVSIVCMLSACTDIVSLRCGRTIHAYVLKHELSSCISIATSLVDMYAKCGSINLAKKVFDTISRKELPCYNAMISAYALHGHAAEAFALFKQLQEEELEPDGITFTGVLSACSHAGMVDRGLELFAEMLSVYHVMPSIQHYGCVVSLLSHSGSLEEALRLIIAMPFELDAQILGSLLFACLEHHEHELGEYFARCIFELEPDNSGNYVALSNIYATAGRWDKVSKLRDSMKEKGLRKKPGCSWIQIGSDIHVFVAGDRSHPQIKVIYETLASLEGKKKAC</sequence>
<dbReference type="PANTHER" id="PTHR47926:SF386">
    <property type="entry name" value="PENTATRICOPEPTIDE REPEAT-CONTAINING PROTEIN"/>
    <property type="match status" value="1"/>
</dbReference>
<evidence type="ECO:0000313" key="4">
    <source>
        <dbReference type="EMBL" id="KAJ4950121.1"/>
    </source>
</evidence>
<feature type="repeat" description="PPR" evidence="3">
    <location>
        <begin position="658"/>
        <end position="688"/>
    </location>
</feature>
<protein>
    <recommendedName>
        <fullName evidence="6">Chlororespiratory reduction 21</fullName>
    </recommendedName>
</protein>
<feature type="repeat" description="PPR" evidence="3">
    <location>
        <begin position="487"/>
        <end position="521"/>
    </location>
</feature>
<dbReference type="GO" id="GO:0009451">
    <property type="term" value="P:RNA modification"/>
    <property type="evidence" value="ECO:0007669"/>
    <property type="project" value="InterPro"/>
</dbReference>
<evidence type="ECO:0000256" key="3">
    <source>
        <dbReference type="PROSITE-ProRule" id="PRU00708"/>
    </source>
</evidence>
<dbReference type="EMBL" id="JAMYWD010000012">
    <property type="protein sequence ID" value="KAJ4950121.1"/>
    <property type="molecule type" value="Genomic_DNA"/>
</dbReference>
<dbReference type="InterPro" id="IPR046848">
    <property type="entry name" value="E_motif"/>
</dbReference>
<name>A0A9Q0GLN3_9MAGN</name>
<dbReference type="InterPro" id="IPR011990">
    <property type="entry name" value="TPR-like_helical_dom_sf"/>
</dbReference>
<dbReference type="Pfam" id="PF20430">
    <property type="entry name" value="Eplus_motif"/>
    <property type="match status" value="1"/>
</dbReference>
<dbReference type="FunFam" id="1.25.40.10:FF:000090">
    <property type="entry name" value="Pentatricopeptide repeat-containing protein, chloroplastic"/>
    <property type="match status" value="1"/>
</dbReference>
<feature type="repeat" description="PPR" evidence="3">
    <location>
        <begin position="522"/>
        <end position="556"/>
    </location>
</feature>
<feature type="repeat" description="PPR" evidence="3">
    <location>
        <begin position="760"/>
        <end position="794"/>
    </location>
</feature>
<comment type="similarity">
    <text evidence="2">Belongs to the PPR family. PCMP-E subfamily.</text>
</comment>
<dbReference type="Proteomes" id="UP001141806">
    <property type="component" value="Unassembled WGS sequence"/>
</dbReference>
<dbReference type="AlphaFoldDB" id="A0A9Q0GLN3"/>
<dbReference type="Pfam" id="PF13041">
    <property type="entry name" value="PPR_2"/>
    <property type="match status" value="4"/>
</dbReference>
<keyword evidence="5" id="KW-1185">Reference proteome</keyword>
<dbReference type="InterPro" id="IPR046849">
    <property type="entry name" value="E2_motif"/>
</dbReference>
<dbReference type="GO" id="GO:0003723">
    <property type="term" value="F:RNA binding"/>
    <property type="evidence" value="ECO:0007669"/>
    <property type="project" value="InterPro"/>
</dbReference>
<feature type="repeat" description="PPR" evidence="3">
    <location>
        <begin position="452"/>
        <end position="486"/>
    </location>
</feature>
<dbReference type="FunFam" id="1.25.40.10:FF:000196">
    <property type="entry name" value="Pentatricopeptide repeat-containing protein At4g14850"/>
    <property type="match status" value="1"/>
</dbReference>
<dbReference type="FunFam" id="1.25.40.10:FF:000646">
    <property type="entry name" value="Pentatricopeptide repeat-containing protein, chloroplastic"/>
    <property type="match status" value="1"/>
</dbReference>
<dbReference type="PROSITE" id="PS51375">
    <property type="entry name" value="PPR"/>
    <property type="match status" value="9"/>
</dbReference>
<evidence type="ECO:0000256" key="2">
    <source>
        <dbReference type="ARBA" id="ARBA00061659"/>
    </source>
</evidence>
<feature type="repeat" description="PPR" evidence="3">
    <location>
        <begin position="149"/>
        <end position="183"/>
    </location>
</feature>
<gene>
    <name evidence="4" type="ORF">NE237_026953</name>
</gene>
<accession>A0A9Q0GLN3</accession>
<dbReference type="OrthoDB" id="185373at2759"/>
<evidence type="ECO:0008006" key="6">
    <source>
        <dbReference type="Google" id="ProtNLM"/>
    </source>
</evidence>
<dbReference type="Pfam" id="PF01535">
    <property type="entry name" value="PPR"/>
    <property type="match status" value="3"/>
</dbReference>
<dbReference type="InterPro" id="IPR046960">
    <property type="entry name" value="PPR_At4g14850-like_plant"/>
</dbReference>
<proteinExistence type="inferred from homology"/>
<dbReference type="FunFam" id="1.25.40.10:FF:000380">
    <property type="entry name" value="Pentatricopeptide repeat-containing protein, chloroplastic"/>
    <property type="match status" value="1"/>
</dbReference>
<feature type="repeat" description="PPR" evidence="3">
    <location>
        <begin position="351"/>
        <end position="385"/>
    </location>
</feature>
<feature type="repeat" description="PPR" evidence="3">
    <location>
        <begin position="623"/>
        <end position="657"/>
    </location>
</feature>
<evidence type="ECO:0000313" key="5">
    <source>
        <dbReference type="Proteomes" id="UP001141806"/>
    </source>
</evidence>
<dbReference type="InterPro" id="IPR002885">
    <property type="entry name" value="PPR_rpt"/>
</dbReference>
<organism evidence="4 5">
    <name type="scientific">Protea cynaroides</name>
    <dbReference type="NCBI Taxonomy" id="273540"/>
    <lineage>
        <taxon>Eukaryota</taxon>
        <taxon>Viridiplantae</taxon>
        <taxon>Streptophyta</taxon>
        <taxon>Embryophyta</taxon>
        <taxon>Tracheophyta</taxon>
        <taxon>Spermatophyta</taxon>
        <taxon>Magnoliopsida</taxon>
        <taxon>Proteales</taxon>
        <taxon>Proteaceae</taxon>
        <taxon>Protea</taxon>
    </lineage>
</organism>
<dbReference type="PANTHER" id="PTHR47926">
    <property type="entry name" value="PENTATRICOPEPTIDE REPEAT-CONTAINING PROTEIN"/>
    <property type="match status" value="1"/>
</dbReference>
<feature type="repeat" description="PPR" evidence="3">
    <location>
        <begin position="250"/>
        <end position="284"/>
    </location>
</feature>